<organism evidence="2 3">
    <name type="scientific">Allocoleopsis franciscana PCC 7113</name>
    <dbReference type="NCBI Taxonomy" id="1173027"/>
    <lineage>
        <taxon>Bacteria</taxon>
        <taxon>Bacillati</taxon>
        <taxon>Cyanobacteriota</taxon>
        <taxon>Cyanophyceae</taxon>
        <taxon>Coleofasciculales</taxon>
        <taxon>Coleofasciculaceae</taxon>
        <taxon>Allocoleopsis</taxon>
        <taxon>Allocoleopsis franciscana</taxon>
    </lineage>
</organism>
<dbReference type="Gene3D" id="3.40.50.2000">
    <property type="entry name" value="Glycogen Phosphorylase B"/>
    <property type="match status" value="2"/>
</dbReference>
<dbReference type="AlphaFoldDB" id="K9WQS6"/>
<accession>K9WQS6</accession>
<dbReference type="PATRIC" id="fig|1173027.3.peg.7237"/>
<dbReference type="Pfam" id="PF00534">
    <property type="entry name" value="Glycos_transf_1"/>
    <property type="match status" value="1"/>
</dbReference>
<dbReference type="RefSeq" id="WP_015211513.1">
    <property type="nucleotide sequence ID" value="NC_019760.1"/>
</dbReference>
<evidence type="ECO:0000313" key="3">
    <source>
        <dbReference type="Proteomes" id="UP000010471"/>
    </source>
</evidence>
<reference evidence="2 3" key="1">
    <citation type="submission" date="2012-06" db="EMBL/GenBank/DDBJ databases">
        <title>Finished plasmid 2 of genome of Microcoleus sp. PCC 7113.</title>
        <authorList>
            <consortium name="US DOE Joint Genome Institute"/>
            <person name="Gugger M."/>
            <person name="Coursin T."/>
            <person name="Rippka R."/>
            <person name="Tandeau De Marsac N."/>
            <person name="Huntemann M."/>
            <person name="Wei C.-L."/>
            <person name="Han J."/>
            <person name="Detter J.C."/>
            <person name="Han C."/>
            <person name="Tapia R."/>
            <person name="Chen A."/>
            <person name="Kyrpides N."/>
            <person name="Mavromatis K."/>
            <person name="Markowitz V."/>
            <person name="Szeto E."/>
            <person name="Ivanova N."/>
            <person name="Pagani I."/>
            <person name="Pati A."/>
            <person name="Goodwin L."/>
            <person name="Nordberg H.P."/>
            <person name="Cantor M.N."/>
            <person name="Hua S.X."/>
            <person name="Woyke T."/>
            <person name="Kerfeld C.A."/>
        </authorList>
    </citation>
    <scope>NUCLEOTIDE SEQUENCE [LARGE SCALE GENOMIC DNA]</scope>
    <source>
        <strain evidence="2 3">PCC 7113</strain>
        <plasmid evidence="2 3">pMIC7113.02</plasmid>
    </source>
</reference>
<dbReference type="NCBIfam" id="NF041876">
    <property type="entry name" value="EPS_EpsE"/>
    <property type="match status" value="1"/>
</dbReference>
<sequence length="409" mass="45733">MKKHIGYFVPEFPGQTHIFLWRERQALEELDIESDWVSTRCPPKSIASHSWAQEAQKNTDYLVPFTIKDFFGASIELLRAGPFAWFHCLSVITKAKDLSLAQKLRLLALILIGAKLAWLARKKGWSHIHVASCADAANIAMFASILSGITYSLSLLGPTLEGYGPNQEQKWTHASFALIMSELLFKVAQDRLAGFLPQQVVIAPVGVNLDEIKRNSPYIPWEAGTPCQIYTCGRLNPVKGHKYLVETVKLLREWGFDVRLQIAGEDEKGGSGYRQELEKFIQEQSMSDYVELLGAVSEERHRQGIEEAHIFALASLNEGISVAIMEAMAMEMPVIVTDVGGNSELIDNGVNAILVQPEKPKEMADAIVNVLKDSELSLRLRQESRKKVAEKFHHRISALALVRCLEKIG</sequence>
<dbReference type="PANTHER" id="PTHR12526">
    <property type="entry name" value="GLYCOSYLTRANSFERASE"/>
    <property type="match status" value="1"/>
</dbReference>
<name>K9WQS6_9CYAN</name>
<keyword evidence="2" id="KW-0614">Plasmid</keyword>
<evidence type="ECO:0000259" key="1">
    <source>
        <dbReference type="Pfam" id="PF00534"/>
    </source>
</evidence>
<feature type="domain" description="Glycosyl transferase family 1" evidence="1">
    <location>
        <begin position="228"/>
        <end position="386"/>
    </location>
</feature>
<dbReference type="GO" id="GO:0016740">
    <property type="term" value="F:transferase activity"/>
    <property type="evidence" value="ECO:0007669"/>
    <property type="project" value="UniProtKB-KW"/>
</dbReference>
<gene>
    <name evidence="2" type="ORF">Mic7113_6541</name>
</gene>
<keyword evidence="3" id="KW-1185">Reference proteome</keyword>
<dbReference type="KEGG" id="mic:Mic7113_6541"/>
<dbReference type="PANTHER" id="PTHR12526:SF630">
    <property type="entry name" value="GLYCOSYLTRANSFERASE"/>
    <property type="match status" value="1"/>
</dbReference>
<dbReference type="OrthoDB" id="9813211at2"/>
<dbReference type="HOGENOM" id="CLU_009583_14_2_3"/>
<dbReference type="CDD" id="cd03801">
    <property type="entry name" value="GT4_PimA-like"/>
    <property type="match status" value="1"/>
</dbReference>
<proteinExistence type="predicted"/>
<dbReference type="EMBL" id="CP003632">
    <property type="protein sequence ID" value="AFZ22119.1"/>
    <property type="molecule type" value="Genomic_DNA"/>
</dbReference>
<protein>
    <submittedName>
        <fullName evidence="2">Glycosyltransferase</fullName>
    </submittedName>
</protein>
<geneLocation type="plasmid" evidence="2 3">
    <name>pMIC7113.02</name>
</geneLocation>
<dbReference type="InterPro" id="IPR001296">
    <property type="entry name" value="Glyco_trans_1"/>
</dbReference>
<evidence type="ECO:0000313" key="2">
    <source>
        <dbReference type="EMBL" id="AFZ22119.1"/>
    </source>
</evidence>
<keyword evidence="2" id="KW-0808">Transferase</keyword>
<dbReference type="Proteomes" id="UP000010471">
    <property type="component" value="Plasmid pMIC7113.02"/>
</dbReference>
<dbReference type="SUPFAM" id="SSF53756">
    <property type="entry name" value="UDP-Glycosyltransferase/glycogen phosphorylase"/>
    <property type="match status" value="1"/>
</dbReference>